<reference evidence="2 3" key="1">
    <citation type="submission" date="2019-07" db="EMBL/GenBank/DDBJ databases">
        <title>Whole genome shotgun sequence of Aeromicrobium flavum NBRC 107625.</title>
        <authorList>
            <person name="Hosoyama A."/>
            <person name="Uohara A."/>
            <person name="Ohji S."/>
            <person name="Ichikawa N."/>
        </authorList>
    </citation>
    <scope>NUCLEOTIDE SEQUENCE [LARGE SCALE GENOMIC DNA]</scope>
    <source>
        <strain evidence="2 3">NBRC 107625</strain>
    </source>
</reference>
<evidence type="ECO:0000313" key="3">
    <source>
        <dbReference type="Proteomes" id="UP000321769"/>
    </source>
</evidence>
<proteinExistence type="predicted"/>
<organism evidence="2 3">
    <name type="scientific">Aeromicrobium flavum</name>
    <dbReference type="NCBI Taxonomy" id="416568"/>
    <lineage>
        <taxon>Bacteria</taxon>
        <taxon>Bacillati</taxon>
        <taxon>Actinomycetota</taxon>
        <taxon>Actinomycetes</taxon>
        <taxon>Propionibacteriales</taxon>
        <taxon>Nocardioidaceae</taxon>
        <taxon>Aeromicrobium</taxon>
    </lineage>
</organism>
<protein>
    <submittedName>
        <fullName evidence="2">Uncharacterized protein</fullName>
    </submittedName>
</protein>
<name>A0A512HXC1_9ACTN</name>
<accession>A0A512HXC1</accession>
<dbReference type="Proteomes" id="UP000321769">
    <property type="component" value="Unassembled WGS sequence"/>
</dbReference>
<evidence type="ECO:0000256" key="1">
    <source>
        <dbReference type="SAM" id="MobiDB-lite"/>
    </source>
</evidence>
<gene>
    <name evidence="2" type="ORF">AFL01nite_24250</name>
</gene>
<feature type="region of interest" description="Disordered" evidence="1">
    <location>
        <begin position="1"/>
        <end position="44"/>
    </location>
</feature>
<dbReference type="EMBL" id="BJZQ01000014">
    <property type="protein sequence ID" value="GEO90098.1"/>
    <property type="molecule type" value="Genomic_DNA"/>
</dbReference>
<sequence>MGDREVHAAGGQVLEGRREGEAEGGPQGEGGREGRRRGHRVTTVEGPTAVAGRMGILTILPTGLPVAARVGDVADP</sequence>
<evidence type="ECO:0000313" key="2">
    <source>
        <dbReference type="EMBL" id="GEO90098.1"/>
    </source>
</evidence>
<dbReference type="AlphaFoldDB" id="A0A512HXC1"/>
<keyword evidence="3" id="KW-1185">Reference proteome</keyword>
<comment type="caution">
    <text evidence="2">The sequence shown here is derived from an EMBL/GenBank/DDBJ whole genome shotgun (WGS) entry which is preliminary data.</text>
</comment>